<dbReference type="InterPro" id="IPR009000">
    <property type="entry name" value="Transl_B-barrel_sf"/>
</dbReference>
<evidence type="ECO:0000313" key="6">
    <source>
        <dbReference type="Proteomes" id="UP000774617"/>
    </source>
</evidence>
<dbReference type="GO" id="GO:0004812">
    <property type="term" value="F:aminoacyl-tRNA ligase activity"/>
    <property type="evidence" value="ECO:0007669"/>
    <property type="project" value="UniProtKB-KW"/>
</dbReference>
<comment type="subcellular location">
    <subcellularLocation>
        <location evidence="2">Cytoplasm</location>
    </subcellularLocation>
</comment>
<dbReference type="InterPro" id="IPR018165">
    <property type="entry name" value="Ala-tRNA-synth_IIc_core"/>
</dbReference>
<dbReference type="PANTHER" id="PTHR43462">
    <property type="entry name" value="ALANYL-TRNA EDITING PROTEIN"/>
    <property type="match status" value="1"/>
</dbReference>
<evidence type="ECO:0000256" key="2">
    <source>
        <dbReference type="ARBA" id="ARBA00004496"/>
    </source>
</evidence>
<keyword evidence="6" id="KW-1185">Reference proteome</keyword>
<evidence type="ECO:0000256" key="3">
    <source>
        <dbReference type="ARBA" id="ARBA00008429"/>
    </source>
</evidence>
<keyword evidence="5" id="KW-0436">Ligase</keyword>
<accession>A0ABQ8GR61</accession>
<comment type="caution">
    <text evidence="5">The sequence shown here is derived from an EMBL/GenBank/DDBJ whole genome shotgun (WGS) entry which is preliminary data.</text>
</comment>
<dbReference type="SUPFAM" id="SSF55186">
    <property type="entry name" value="ThrRS/AlaRS common domain"/>
    <property type="match status" value="1"/>
</dbReference>
<dbReference type="Pfam" id="PF01411">
    <property type="entry name" value="tRNA-synt_2c"/>
    <property type="match status" value="1"/>
</dbReference>
<evidence type="ECO:0000256" key="1">
    <source>
        <dbReference type="ARBA" id="ARBA00001947"/>
    </source>
</evidence>
<sequence length="323" mass="35367">MTRHLRQLLQMPSAIRQSEIPGNKAIRNKFIRIRARQPSVIRRQHATFVPTVMTRAPETTKLLYQHDGMLLTNGSKVVSVTHVSGLPEADSALLKKASTDELDYAVVTEETIFHVQGGGQPSDTGSMRAEQASFEVQAVRRASDGRVLHFGRFADGCHVFSPGQTVQQAIDADKRLLHSRIHDAGHIVGLAVRQVATEHAELAGLTELKAQHSPEAAYVEFQGLIDGKYKAMIQEKVDAIVDRDLPVEVRWWPEAELREKCVFVPSGMAASEAGQLLRAVDIVGAGAYPCGGTHVTSTKLCGTVQVRKISRSKGVSRVSYMTS</sequence>
<evidence type="ECO:0000313" key="5">
    <source>
        <dbReference type="EMBL" id="KAH7062685.1"/>
    </source>
</evidence>
<evidence type="ECO:0000259" key="4">
    <source>
        <dbReference type="PROSITE" id="PS50860"/>
    </source>
</evidence>
<keyword evidence="5" id="KW-0030">Aminoacyl-tRNA synthetase</keyword>
<reference evidence="5 6" key="1">
    <citation type="journal article" date="2021" name="Nat. Commun.">
        <title>Genetic determinants of endophytism in the Arabidopsis root mycobiome.</title>
        <authorList>
            <person name="Mesny F."/>
            <person name="Miyauchi S."/>
            <person name="Thiergart T."/>
            <person name="Pickel B."/>
            <person name="Atanasova L."/>
            <person name="Karlsson M."/>
            <person name="Huettel B."/>
            <person name="Barry K.W."/>
            <person name="Haridas S."/>
            <person name="Chen C."/>
            <person name="Bauer D."/>
            <person name="Andreopoulos W."/>
            <person name="Pangilinan J."/>
            <person name="LaButti K."/>
            <person name="Riley R."/>
            <person name="Lipzen A."/>
            <person name="Clum A."/>
            <person name="Drula E."/>
            <person name="Henrissat B."/>
            <person name="Kohler A."/>
            <person name="Grigoriev I.V."/>
            <person name="Martin F.M."/>
            <person name="Hacquard S."/>
        </authorList>
    </citation>
    <scope>NUCLEOTIDE SEQUENCE [LARGE SCALE GENOMIC DNA]</scope>
    <source>
        <strain evidence="5 6">MPI-SDFR-AT-0080</strain>
    </source>
</reference>
<proteinExistence type="inferred from homology"/>
<dbReference type="InterPro" id="IPR051335">
    <property type="entry name" value="Alanyl-tRNA_Editing_Enzymes"/>
</dbReference>
<dbReference type="EMBL" id="JAGTJR010000003">
    <property type="protein sequence ID" value="KAH7062685.1"/>
    <property type="molecule type" value="Genomic_DNA"/>
</dbReference>
<protein>
    <submittedName>
        <fullName evidence="5">Threonyl/alanyl tRNA synthetase</fullName>
    </submittedName>
</protein>
<dbReference type="Pfam" id="PF07973">
    <property type="entry name" value="tRNA_SAD"/>
    <property type="match status" value="1"/>
</dbReference>
<gene>
    <name evidence="5" type="ORF">B0J12DRAFT_646195</name>
</gene>
<dbReference type="Gene3D" id="3.30.980.10">
    <property type="entry name" value="Threonyl-trna Synthetase, Chain A, domain 2"/>
    <property type="match status" value="1"/>
</dbReference>
<dbReference type="PROSITE" id="PS50860">
    <property type="entry name" value="AA_TRNA_LIGASE_II_ALA"/>
    <property type="match status" value="1"/>
</dbReference>
<dbReference type="InterPro" id="IPR012947">
    <property type="entry name" value="tRNA_SAD"/>
</dbReference>
<dbReference type="Proteomes" id="UP000774617">
    <property type="component" value="Unassembled WGS sequence"/>
</dbReference>
<feature type="domain" description="Alanyl-transfer RNA synthetases family profile" evidence="4">
    <location>
        <begin position="57"/>
        <end position="323"/>
    </location>
</feature>
<dbReference type="SMART" id="SM00863">
    <property type="entry name" value="tRNA_SAD"/>
    <property type="match status" value="1"/>
</dbReference>
<name>A0ABQ8GR61_9PEZI</name>
<comment type="cofactor">
    <cofactor evidence="1">
        <name>Zn(2+)</name>
        <dbReference type="ChEBI" id="CHEBI:29105"/>
    </cofactor>
</comment>
<dbReference type="InterPro" id="IPR018164">
    <property type="entry name" value="Ala-tRNA-synth_IIc_N"/>
</dbReference>
<comment type="similarity">
    <text evidence="3">Belongs to the class-II aminoacyl-tRNA synthetase family. Alax-L subfamily.</text>
</comment>
<dbReference type="InterPro" id="IPR018163">
    <property type="entry name" value="Thr/Ala-tRNA-synth_IIc_edit"/>
</dbReference>
<organism evidence="5 6">
    <name type="scientific">Macrophomina phaseolina</name>
    <dbReference type="NCBI Taxonomy" id="35725"/>
    <lineage>
        <taxon>Eukaryota</taxon>
        <taxon>Fungi</taxon>
        <taxon>Dikarya</taxon>
        <taxon>Ascomycota</taxon>
        <taxon>Pezizomycotina</taxon>
        <taxon>Dothideomycetes</taxon>
        <taxon>Dothideomycetes incertae sedis</taxon>
        <taxon>Botryosphaeriales</taxon>
        <taxon>Botryosphaeriaceae</taxon>
        <taxon>Macrophomina</taxon>
    </lineage>
</organism>
<dbReference type="Gene3D" id="2.40.30.130">
    <property type="match status" value="1"/>
</dbReference>
<dbReference type="SUPFAM" id="SSF50447">
    <property type="entry name" value="Translation proteins"/>
    <property type="match status" value="1"/>
</dbReference>
<dbReference type="PANTHER" id="PTHR43462:SF2">
    <property type="entry name" value="THREONYL AND ALANYL TRNA SYNTHETASE SECOND ADDITIONAL DOMAIN-CONTAINING PROTEIN"/>
    <property type="match status" value="1"/>
</dbReference>